<protein>
    <submittedName>
        <fullName evidence="1">Helix-turn-helix domain-containing protein</fullName>
    </submittedName>
</protein>
<proteinExistence type="predicted"/>
<dbReference type="Proteomes" id="UP000736384">
    <property type="component" value="Unassembled WGS sequence"/>
</dbReference>
<accession>A0AA43ZB85</accession>
<dbReference type="AlphaFoldDB" id="A0AA43ZB85"/>
<dbReference type="InterPro" id="IPR031856">
    <property type="entry name" value="YdaS_toxin-like"/>
</dbReference>
<evidence type="ECO:0000313" key="1">
    <source>
        <dbReference type="EMBL" id="NHN79707.1"/>
    </source>
</evidence>
<gene>
    <name evidence="1" type="ORF">HA520_20935</name>
</gene>
<dbReference type="Gene3D" id="1.10.260.40">
    <property type="entry name" value="lambda repressor-like DNA-binding domains"/>
    <property type="match status" value="1"/>
</dbReference>
<dbReference type="SUPFAM" id="SSF47413">
    <property type="entry name" value="lambda repressor-like DNA-binding domains"/>
    <property type="match status" value="1"/>
</dbReference>
<name>A0AA43ZB85_9GAMM</name>
<organism evidence="1 2">
    <name type="scientific">Azotobacter chroococcum</name>
    <dbReference type="NCBI Taxonomy" id="353"/>
    <lineage>
        <taxon>Bacteria</taxon>
        <taxon>Pseudomonadati</taxon>
        <taxon>Pseudomonadota</taxon>
        <taxon>Gammaproteobacteria</taxon>
        <taxon>Pseudomonadales</taxon>
        <taxon>Pseudomonadaceae</taxon>
        <taxon>Azotobacter</taxon>
    </lineage>
</organism>
<dbReference type="Pfam" id="PF15943">
    <property type="entry name" value="YdaS_toxin"/>
    <property type="match status" value="1"/>
</dbReference>
<evidence type="ECO:0000313" key="2">
    <source>
        <dbReference type="Proteomes" id="UP000736384"/>
    </source>
</evidence>
<dbReference type="InterPro" id="IPR010982">
    <property type="entry name" value="Lambda_DNA-bd_dom_sf"/>
</dbReference>
<reference evidence="1" key="1">
    <citation type="submission" date="2020-03" db="EMBL/GenBank/DDBJ databases">
        <title>Genome assembly of Azotobacter chroococcum W5.</title>
        <authorList>
            <person name="Kannepalli A."/>
        </authorList>
    </citation>
    <scope>NUCLEOTIDE SEQUENCE</scope>
    <source>
        <strain evidence="1">W5</strain>
    </source>
</reference>
<comment type="caution">
    <text evidence="1">The sequence shown here is derived from an EMBL/GenBank/DDBJ whole genome shotgun (WGS) entry which is preliminary data.</text>
</comment>
<dbReference type="EMBL" id="JAAPAP010000026">
    <property type="protein sequence ID" value="NHN79707.1"/>
    <property type="molecule type" value="Genomic_DNA"/>
</dbReference>
<dbReference type="GO" id="GO:0003677">
    <property type="term" value="F:DNA binding"/>
    <property type="evidence" value="ECO:0007669"/>
    <property type="project" value="InterPro"/>
</dbReference>
<sequence>MSASLEALNKAIGVVGSPTELAKRVGVSPQNIFNWKRRGVPAERVPAVVRATDGAVQAHELRPDLPELFPVPTDSVAAA</sequence>